<accession>A0A0R3NA74</accession>
<dbReference type="InterPro" id="IPR036291">
    <property type="entry name" value="NAD(P)-bd_dom_sf"/>
</dbReference>
<feature type="domain" description="NAD(P)-binding" evidence="1">
    <location>
        <begin position="13"/>
        <end position="156"/>
    </location>
</feature>
<dbReference type="RefSeq" id="WP_057842389.1">
    <property type="nucleotide sequence ID" value="NZ_LLYA01000046.1"/>
</dbReference>
<evidence type="ECO:0000313" key="2">
    <source>
        <dbReference type="EMBL" id="KRR29051.1"/>
    </source>
</evidence>
<keyword evidence="3" id="KW-1185">Reference proteome</keyword>
<protein>
    <submittedName>
        <fullName evidence="2">Epimerase</fullName>
    </submittedName>
</protein>
<dbReference type="Proteomes" id="UP000052023">
    <property type="component" value="Unassembled WGS sequence"/>
</dbReference>
<dbReference type="OrthoDB" id="9776313at2"/>
<organism evidence="2 3">
    <name type="scientific">Bradyrhizobium retamae</name>
    <dbReference type="NCBI Taxonomy" id="1300035"/>
    <lineage>
        <taxon>Bacteria</taxon>
        <taxon>Pseudomonadati</taxon>
        <taxon>Pseudomonadota</taxon>
        <taxon>Alphaproteobacteria</taxon>
        <taxon>Hyphomicrobiales</taxon>
        <taxon>Nitrobacteraceae</taxon>
        <taxon>Bradyrhizobium</taxon>
    </lineage>
</organism>
<reference evidence="2 3" key="1">
    <citation type="submission" date="2014-03" db="EMBL/GenBank/DDBJ databases">
        <title>Bradyrhizobium valentinum sp. nov., isolated from effective nodules of Lupinus mariae-josephae, a lupine endemic of basic-lime soils in Eastern Spain.</title>
        <authorList>
            <person name="Duran D."/>
            <person name="Rey L."/>
            <person name="Navarro A."/>
            <person name="Busquets A."/>
            <person name="Imperial J."/>
            <person name="Ruiz-Argueso T."/>
        </authorList>
    </citation>
    <scope>NUCLEOTIDE SEQUENCE [LARGE SCALE GENOMIC DNA]</scope>
    <source>
        <strain evidence="2 3">Ro19</strain>
    </source>
</reference>
<gene>
    <name evidence="2" type="ORF">CQ13_18060</name>
</gene>
<dbReference type="AlphaFoldDB" id="A0A0R3NA74"/>
<dbReference type="InterPro" id="IPR016040">
    <property type="entry name" value="NAD(P)-bd_dom"/>
</dbReference>
<dbReference type="InterPro" id="IPR051207">
    <property type="entry name" value="ComplexI_NDUFA9_subunit"/>
</dbReference>
<comment type="caution">
    <text evidence="2">The sequence shown here is derived from an EMBL/GenBank/DDBJ whole genome shotgun (WGS) entry which is preliminary data.</text>
</comment>
<dbReference type="PANTHER" id="PTHR12126">
    <property type="entry name" value="NADH-UBIQUINONE OXIDOREDUCTASE 39 KDA SUBUNIT-RELATED"/>
    <property type="match status" value="1"/>
</dbReference>
<dbReference type="CDD" id="cd05271">
    <property type="entry name" value="NDUFA9_like_SDR_a"/>
    <property type="match status" value="1"/>
</dbReference>
<sequence length="307" mass="33437">MVATNGQIVTVFGGTGFLGRRIVRHLRSCGFSVRVASRHPDHGYTLPGADDPQLQSVEANIHDERSVADALAGAYGVVNAVSLYIERGAETFHSVHVEAARRVAVQAHRAGVKRLVHISGIGSDAASPSRYIRKRGEGEQVVRAAFAEATFIRPAVMFGPDDAFLVVILKLLRQLPVYPMFGRGVTRLQPAYVDDVADAIGRIMQHAETPDIFEFGGPRVYSYEELLRAVAHQAGLAPRLLPIPFVAWHALAWASETLRIPFLTRNQVELMEIDTVSSPDMPGFAELGISPHSIETILQKMLSNSGG</sequence>
<proteinExistence type="predicted"/>
<evidence type="ECO:0000259" key="1">
    <source>
        <dbReference type="Pfam" id="PF13460"/>
    </source>
</evidence>
<dbReference type="Gene3D" id="3.40.50.720">
    <property type="entry name" value="NAD(P)-binding Rossmann-like Domain"/>
    <property type="match status" value="1"/>
</dbReference>
<dbReference type="PANTHER" id="PTHR12126:SF11">
    <property type="entry name" value="NADH DEHYDROGENASE [UBIQUINONE] 1 ALPHA SUBCOMPLEX SUBUNIT 9, MITOCHONDRIAL"/>
    <property type="match status" value="1"/>
</dbReference>
<dbReference type="SUPFAM" id="SSF51735">
    <property type="entry name" value="NAD(P)-binding Rossmann-fold domains"/>
    <property type="match status" value="1"/>
</dbReference>
<name>A0A0R3NA74_9BRAD</name>
<evidence type="ECO:0000313" key="3">
    <source>
        <dbReference type="Proteomes" id="UP000052023"/>
    </source>
</evidence>
<dbReference type="GO" id="GO:0044877">
    <property type="term" value="F:protein-containing complex binding"/>
    <property type="evidence" value="ECO:0007669"/>
    <property type="project" value="TreeGrafter"/>
</dbReference>
<dbReference type="EMBL" id="LLYA01000046">
    <property type="protein sequence ID" value="KRR29051.1"/>
    <property type="molecule type" value="Genomic_DNA"/>
</dbReference>
<dbReference type="Pfam" id="PF13460">
    <property type="entry name" value="NAD_binding_10"/>
    <property type="match status" value="1"/>
</dbReference>